<dbReference type="EMBL" id="AYRZ02000003">
    <property type="protein sequence ID" value="PHT86980.1"/>
    <property type="molecule type" value="Genomic_DNA"/>
</dbReference>
<name>A0A2G2ZYC1_CAPAN</name>
<comment type="caution">
    <text evidence="1">The sequence shown here is derived from an EMBL/GenBank/DDBJ whole genome shotgun (WGS) entry which is preliminary data.</text>
</comment>
<keyword evidence="2" id="KW-1185">Reference proteome</keyword>
<gene>
    <name evidence="1" type="ORF">T459_09086</name>
</gene>
<organism evidence="1 2">
    <name type="scientific">Capsicum annuum</name>
    <name type="common">Capsicum pepper</name>
    <dbReference type="NCBI Taxonomy" id="4072"/>
    <lineage>
        <taxon>Eukaryota</taxon>
        <taxon>Viridiplantae</taxon>
        <taxon>Streptophyta</taxon>
        <taxon>Embryophyta</taxon>
        <taxon>Tracheophyta</taxon>
        <taxon>Spermatophyta</taxon>
        <taxon>Magnoliopsida</taxon>
        <taxon>eudicotyledons</taxon>
        <taxon>Gunneridae</taxon>
        <taxon>Pentapetalae</taxon>
        <taxon>asterids</taxon>
        <taxon>lamiids</taxon>
        <taxon>Solanales</taxon>
        <taxon>Solanaceae</taxon>
        <taxon>Solanoideae</taxon>
        <taxon>Capsiceae</taxon>
        <taxon>Capsicum</taxon>
    </lineage>
</organism>
<evidence type="ECO:0000313" key="1">
    <source>
        <dbReference type="EMBL" id="PHT86980.1"/>
    </source>
</evidence>
<dbReference type="PANTHER" id="PTHR47599">
    <property type="entry name" value="CELL-TO-CELL MOVEMENT PROTEIN"/>
    <property type="match status" value="1"/>
</dbReference>
<dbReference type="PANTHER" id="PTHR47599:SF2">
    <property type="match status" value="1"/>
</dbReference>
<reference evidence="1 2" key="2">
    <citation type="journal article" date="2017" name="Genome Biol.">
        <title>New reference genome sequences of hot pepper reveal the massive evolution of plant disease-resistance genes by retroduplication.</title>
        <authorList>
            <person name="Kim S."/>
            <person name="Park J."/>
            <person name="Yeom S.I."/>
            <person name="Kim Y.M."/>
            <person name="Seo E."/>
            <person name="Kim K.T."/>
            <person name="Kim M.S."/>
            <person name="Lee J.M."/>
            <person name="Cheong K."/>
            <person name="Shin H.S."/>
            <person name="Kim S.B."/>
            <person name="Han K."/>
            <person name="Lee J."/>
            <person name="Park M."/>
            <person name="Lee H.A."/>
            <person name="Lee H.Y."/>
            <person name="Lee Y."/>
            <person name="Oh S."/>
            <person name="Lee J.H."/>
            <person name="Choi E."/>
            <person name="Choi E."/>
            <person name="Lee S.E."/>
            <person name="Jeon J."/>
            <person name="Kim H."/>
            <person name="Choi G."/>
            <person name="Song H."/>
            <person name="Lee J."/>
            <person name="Lee S.C."/>
            <person name="Kwon J.K."/>
            <person name="Lee H.Y."/>
            <person name="Koo N."/>
            <person name="Hong Y."/>
            <person name="Kim R.W."/>
            <person name="Kang W.H."/>
            <person name="Huh J.H."/>
            <person name="Kang B.C."/>
            <person name="Yang T.J."/>
            <person name="Lee Y.H."/>
            <person name="Bennetzen J.L."/>
            <person name="Choi D."/>
        </authorList>
    </citation>
    <scope>NUCLEOTIDE SEQUENCE [LARGE SCALE GENOMIC DNA]</scope>
    <source>
        <strain evidence="2">cv. CM334</strain>
    </source>
</reference>
<dbReference type="Proteomes" id="UP000222542">
    <property type="component" value="Unassembled WGS sequence"/>
</dbReference>
<protein>
    <submittedName>
        <fullName evidence="1">Uncharacterized protein</fullName>
    </submittedName>
</protein>
<sequence length="182" mass="20908">MGTFETLGLKQVVKTTEETLTVDSDHATFKLLSESDFAPYRETCKFMYIGLIQVAFKPLTLRGFLESFIVALRDGRNKNWKKSLIGTVQTSLAYGSVYFNVYPNLQISLTDENSLDALILSIKLHGYDCMPGTEVICICYKIYYKPIHNLNPMCRMMDFKNKTILMETNFCRSKVVTRRPIK</sequence>
<dbReference type="InterPro" id="IPR028919">
    <property type="entry name" value="Viral_movement"/>
</dbReference>
<accession>A0A2G2ZYC1</accession>
<dbReference type="Gramene" id="PHT86980">
    <property type="protein sequence ID" value="PHT86980"/>
    <property type="gene ID" value="T459_09086"/>
</dbReference>
<reference evidence="1 2" key="1">
    <citation type="journal article" date="2014" name="Nat. Genet.">
        <title>Genome sequence of the hot pepper provides insights into the evolution of pungency in Capsicum species.</title>
        <authorList>
            <person name="Kim S."/>
            <person name="Park M."/>
            <person name="Yeom S.I."/>
            <person name="Kim Y.M."/>
            <person name="Lee J.M."/>
            <person name="Lee H.A."/>
            <person name="Seo E."/>
            <person name="Choi J."/>
            <person name="Cheong K."/>
            <person name="Kim K.T."/>
            <person name="Jung K."/>
            <person name="Lee G.W."/>
            <person name="Oh S.K."/>
            <person name="Bae C."/>
            <person name="Kim S.B."/>
            <person name="Lee H.Y."/>
            <person name="Kim S.Y."/>
            <person name="Kim M.S."/>
            <person name="Kang B.C."/>
            <person name="Jo Y.D."/>
            <person name="Yang H.B."/>
            <person name="Jeong H.J."/>
            <person name="Kang W.H."/>
            <person name="Kwon J.K."/>
            <person name="Shin C."/>
            <person name="Lim J.Y."/>
            <person name="Park J.H."/>
            <person name="Huh J.H."/>
            <person name="Kim J.S."/>
            <person name="Kim B.D."/>
            <person name="Cohen O."/>
            <person name="Paran I."/>
            <person name="Suh M.C."/>
            <person name="Lee S.B."/>
            <person name="Kim Y.K."/>
            <person name="Shin Y."/>
            <person name="Noh S.J."/>
            <person name="Park J."/>
            <person name="Seo Y.S."/>
            <person name="Kwon S.Y."/>
            <person name="Kim H.A."/>
            <person name="Park J.M."/>
            <person name="Kim H.J."/>
            <person name="Choi S.B."/>
            <person name="Bosland P.W."/>
            <person name="Reeves G."/>
            <person name="Jo S.H."/>
            <person name="Lee B.W."/>
            <person name="Cho H.T."/>
            <person name="Choi H.S."/>
            <person name="Lee M.S."/>
            <person name="Yu Y."/>
            <person name="Do Choi Y."/>
            <person name="Park B.S."/>
            <person name="van Deynze A."/>
            <person name="Ashrafi H."/>
            <person name="Hill T."/>
            <person name="Kim W.T."/>
            <person name="Pai H.S."/>
            <person name="Ahn H.K."/>
            <person name="Yeam I."/>
            <person name="Giovannoni J.J."/>
            <person name="Rose J.K."/>
            <person name="Sorensen I."/>
            <person name="Lee S.J."/>
            <person name="Kim R.W."/>
            <person name="Choi I.Y."/>
            <person name="Choi B.S."/>
            <person name="Lim J.S."/>
            <person name="Lee Y.H."/>
            <person name="Choi D."/>
        </authorList>
    </citation>
    <scope>NUCLEOTIDE SEQUENCE [LARGE SCALE GENOMIC DNA]</scope>
    <source>
        <strain evidence="2">cv. CM334</strain>
    </source>
</reference>
<evidence type="ECO:0000313" key="2">
    <source>
        <dbReference type="Proteomes" id="UP000222542"/>
    </source>
</evidence>
<dbReference type="OMA" id="THGYNCA"/>
<dbReference type="Pfam" id="PF01107">
    <property type="entry name" value="MP"/>
    <property type="match status" value="1"/>
</dbReference>
<dbReference type="InterPro" id="IPR051596">
    <property type="entry name" value="Caulimoviridae_Movement"/>
</dbReference>
<dbReference type="AlphaFoldDB" id="A0A2G2ZYC1"/>
<proteinExistence type="predicted"/>